<feature type="region of interest" description="Disordered" evidence="1">
    <location>
        <begin position="25"/>
        <end position="46"/>
    </location>
</feature>
<organism evidence="2 3">
    <name type="scientific">Parvibacter caecicola</name>
    <dbReference type="NCBI Taxonomy" id="747645"/>
    <lineage>
        <taxon>Bacteria</taxon>
        <taxon>Bacillati</taxon>
        <taxon>Actinomycetota</taxon>
        <taxon>Coriobacteriia</taxon>
        <taxon>Coriobacteriales</taxon>
        <taxon>Coriobacteriaceae</taxon>
        <taxon>Parvibacter</taxon>
    </lineage>
</organism>
<dbReference type="InterPro" id="IPR023430">
    <property type="entry name" value="Pept_HybD-like_dom_sf"/>
</dbReference>
<dbReference type="Gene3D" id="3.40.50.1450">
    <property type="entry name" value="HybD-like"/>
    <property type="match status" value="1"/>
</dbReference>
<dbReference type="SUPFAM" id="SSF53163">
    <property type="entry name" value="HybD-like"/>
    <property type="match status" value="1"/>
</dbReference>
<comment type="caution">
    <text evidence="2">The sequence shown here is derived from an EMBL/GenBank/DDBJ whole genome shotgun (WGS) entry which is preliminary data.</text>
</comment>
<dbReference type="GO" id="GO:0004175">
    <property type="term" value="F:endopeptidase activity"/>
    <property type="evidence" value="ECO:0007669"/>
    <property type="project" value="TreeGrafter"/>
</dbReference>
<keyword evidence="2" id="KW-0378">Hydrolase</keyword>
<keyword evidence="3" id="KW-1185">Reference proteome</keyword>
<dbReference type="CDD" id="cd06067">
    <property type="entry name" value="H2MP_MemB-H2evol"/>
    <property type="match status" value="1"/>
</dbReference>
<name>A0A4T9TIZ3_9ACTN</name>
<dbReference type="NCBIfam" id="TIGR00072">
    <property type="entry name" value="hydrog_prot"/>
    <property type="match status" value="1"/>
</dbReference>
<accession>A0A4T9TIZ3</accession>
<evidence type="ECO:0000256" key="1">
    <source>
        <dbReference type="SAM" id="MobiDB-lite"/>
    </source>
</evidence>
<dbReference type="InterPro" id="IPR000671">
    <property type="entry name" value="Peptidase_A31"/>
</dbReference>
<dbReference type="OrthoDB" id="1723372at2"/>
<dbReference type="PANTHER" id="PTHR30302:SF4">
    <property type="entry name" value="HYDROGENASE 3 MATURATION PROTEASE"/>
    <property type="match status" value="1"/>
</dbReference>
<dbReference type="EC" id="3.4.23.51" evidence="2"/>
<sequence>MARGIPAPFGRDSVRGVRVCHGKEGVVTESGKREPRHTAENPGCGNPPTAEAILAAAEAGARGGNVVFCVGSVLRGDDAAGPLLARHLEEKPVEGWTVVDGGQTPENDLGYLRRLAPHRLLLVDAAAMGLDPGTVRRLRPQDVAVQSLITTHTLPITYLLEELAQMCNEVVFLGIQPLSTAFFDPVSDSVRKAVEGIYRDIAAGGNFEMYPYVNM</sequence>
<protein>
    <submittedName>
        <fullName evidence="2">Hydrogenase maturation peptidase HycI</fullName>
        <ecNumber evidence="2">3.4.23.51</ecNumber>
    </submittedName>
</protein>
<dbReference type="PRINTS" id="PR00446">
    <property type="entry name" value="HYDRGNUPTAKE"/>
</dbReference>
<dbReference type="EMBL" id="SSTM01000002">
    <property type="protein sequence ID" value="TJW11412.1"/>
    <property type="molecule type" value="Genomic_DNA"/>
</dbReference>
<reference evidence="2 3" key="1">
    <citation type="submission" date="2019-04" db="EMBL/GenBank/DDBJ databases">
        <title>Microbes associate with the intestines of laboratory mice.</title>
        <authorList>
            <person name="Navarre W."/>
            <person name="Wong E."/>
            <person name="Huang K.C."/>
            <person name="Tropini C."/>
            <person name="Ng K."/>
            <person name="Yu B."/>
        </authorList>
    </citation>
    <scope>NUCLEOTIDE SEQUENCE [LARGE SCALE GENOMIC DNA]</scope>
    <source>
        <strain evidence="2 3">NM48_B13</strain>
    </source>
</reference>
<dbReference type="GO" id="GO:0008047">
    <property type="term" value="F:enzyme activator activity"/>
    <property type="evidence" value="ECO:0007669"/>
    <property type="project" value="InterPro"/>
</dbReference>
<dbReference type="AlphaFoldDB" id="A0A4T9TIZ3"/>
<evidence type="ECO:0000313" key="2">
    <source>
        <dbReference type="EMBL" id="TJW11412.1"/>
    </source>
</evidence>
<dbReference type="NCBIfam" id="TIGR00142">
    <property type="entry name" value="hycI"/>
    <property type="match status" value="1"/>
</dbReference>
<feature type="compositionally biased region" description="Basic and acidic residues" evidence="1">
    <location>
        <begin position="25"/>
        <end position="39"/>
    </location>
</feature>
<dbReference type="GO" id="GO:0016485">
    <property type="term" value="P:protein processing"/>
    <property type="evidence" value="ECO:0007669"/>
    <property type="project" value="TreeGrafter"/>
</dbReference>
<evidence type="ECO:0000313" key="3">
    <source>
        <dbReference type="Proteomes" id="UP000309454"/>
    </source>
</evidence>
<proteinExistence type="predicted"/>
<gene>
    <name evidence="2" type="primary">hycI</name>
    <name evidence="2" type="ORF">E5982_04195</name>
</gene>
<dbReference type="PANTHER" id="PTHR30302">
    <property type="entry name" value="HYDROGENASE 1 MATURATION PROTEASE"/>
    <property type="match status" value="1"/>
</dbReference>
<dbReference type="Pfam" id="PF01750">
    <property type="entry name" value="HycI"/>
    <property type="match status" value="1"/>
</dbReference>
<dbReference type="Proteomes" id="UP000309454">
    <property type="component" value="Unassembled WGS sequence"/>
</dbReference>
<dbReference type="InterPro" id="IPR004420">
    <property type="entry name" value="Pept_A31_hyd_mat_HycI"/>
</dbReference>